<reference evidence="2" key="1">
    <citation type="journal article" date="2020" name="ISME J.">
        <title>Comparative genomics reveals insights into cyanobacterial evolution and habitat adaptation.</title>
        <authorList>
            <person name="Chen M.Y."/>
            <person name="Teng W.K."/>
            <person name="Zhao L."/>
            <person name="Hu C.X."/>
            <person name="Zhou Y.K."/>
            <person name="Han B.P."/>
            <person name="Song L.R."/>
            <person name="Shu W.S."/>
        </authorList>
    </citation>
    <scope>NUCLEOTIDE SEQUENCE [LARGE SCALE GENOMIC DNA]</scope>
    <source>
        <strain evidence="2">FACHB-251</strain>
    </source>
</reference>
<sequence>MSSKHRVPEIPGGVQVMGITFQAFVDPSTKQAVFSQSGAARGLQIPRKSAANIFASEQFKRLRGGDFPMAELLTEVNSRPISVVTQADLVLLVQIAAEKGYIVAKTMQNASFAILLQQSVDEALKIERSRQEYLDAGATLRQRLEYRYSYYAMKNSAFRKGCGVRGLCRINRQVSSLAIPDADERRKVSKSWRKKCSGVETVKITIGNTVHQKAVEASTEITLEKNLETASQRTSDIYQLLDAPF</sequence>
<proteinExistence type="predicted"/>
<dbReference type="EMBL" id="JACJQU010000029">
    <property type="protein sequence ID" value="MBD2296737.1"/>
    <property type="molecule type" value="Genomic_DNA"/>
</dbReference>
<dbReference type="RefSeq" id="WP_190564856.1">
    <property type="nucleotide sequence ID" value="NZ_JACJQU010000029.1"/>
</dbReference>
<evidence type="ECO:0000313" key="1">
    <source>
        <dbReference type="EMBL" id="MBD2296737.1"/>
    </source>
</evidence>
<name>A0A927A1Z5_9NOST</name>
<dbReference type="Proteomes" id="UP000662185">
    <property type="component" value="Unassembled WGS sequence"/>
</dbReference>
<gene>
    <name evidence="1" type="ORF">H6G06_25450</name>
</gene>
<keyword evidence="2" id="KW-1185">Reference proteome</keyword>
<protein>
    <submittedName>
        <fullName evidence="1">Uncharacterized protein</fullName>
    </submittedName>
</protein>
<organism evidence="1 2">
    <name type="scientific">Anabaena sphaerica FACHB-251</name>
    <dbReference type="NCBI Taxonomy" id="2692883"/>
    <lineage>
        <taxon>Bacteria</taxon>
        <taxon>Bacillati</taxon>
        <taxon>Cyanobacteriota</taxon>
        <taxon>Cyanophyceae</taxon>
        <taxon>Nostocales</taxon>
        <taxon>Nostocaceae</taxon>
        <taxon>Anabaena</taxon>
    </lineage>
</organism>
<comment type="caution">
    <text evidence="1">The sequence shown here is derived from an EMBL/GenBank/DDBJ whole genome shotgun (WGS) entry which is preliminary data.</text>
</comment>
<accession>A0A927A1Z5</accession>
<evidence type="ECO:0000313" key="2">
    <source>
        <dbReference type="Proteomes" id="UP000662185"/>
    </source>
</evidence>
<dbReference type="AlphaFoldDB" id="A0A927A1Z5"/>